<name>A0A8H5D9P9_9AGAR</name>
<comment type="caution">
    <text evidence="3">The sequence shown here is derived from an EMBL/GenBank/DDBJ whole genome shotgun (WGS) entry which is preliminary data.</text>
</comment>
<dbReference type="PRINTS" id="PR00625">
    <property type="entry name" value="JDOMAIN"/>
</dbReference>
<dbReference type="PROSITE" id="PS00636">
    <property type="entry name" value="DNAJ_1"/>
    <property type="match status" value="1"/>
</dbReference>
<proteinExistence type="predicted"/>
<dbReference type="InterPro" id="IPR001623">
    <property type="entry name" value="DnaJ_domain"/>
</dbReference>
<feature type="domain" description="J" evidence="2">
    <location>
        <begin position="4"/>
        <end position="75"/>
    </location>
</feature>
<feature type="region of interest" description="Disordered" evidence="1">
    <location>
        <begin position="25"/>
        <end position="47"/>
    </location>
</feature>
<dbReference type="InterPro" id="IPR036869">
    <property type="entry name" value="J_dom_sf"/>
</dbReference>
<evidence type="ECO:0000313" key="4">
    <source>
        <dbReference type="Proteomes" id="UP000559256"/>
    </source>
</evidence>
<protein>
    <recommendedName>
        <fullName evidence="2">J domain-containing protein</fullName>
    </recommendedName>
</protein>
<accession>A0A8H5D9P9</accession>
<dbReference type="Pfam" id="PF00226">
    <property type="entry name" value="DnaJ"/>
    <property type="match status" value="1"/>
</dbReference>
<dbReference type="AlphaFoldDB" id="A0A8H5D9P9"/>
<dbReference type="InterPro" id="IPR018253">
    <property type="entry name" value="DnaJ_domain_CS"/>
</dbReference>
<dbReference type="PROSITE" id="PS50076">
    <property type="entry name" value="DNAJ_2"/>
    <property type="match status" value="1"/>
</dbReference>
<evidence type="ECO:0000313" key="3">
    <source>
        <dbReference type="EMBL" id="KAF5355268.1"/>
    </source>
</evidence>
<dbReference type="CDD" id="cd06257">
    <property type="entry name" value="DnaJ"/>
    <property type="match status" value="1"/>
</dbReference>
<dbReference type="EMBL" id="JAACJM010000057">
    <property type="protein sequence ID" value="KAF5355268.1"/>
    <property type="molecule type" value="Genomic_DNA"/>
</dbReference>
<dbReference type="PANTHER" id="PTHR45090:SF4">
    <property type="entry name" value="J DOMAIN-CONTAINING PROTEIN"/>
    <property type="match status" value="1"/>
</dbReference>
<sequence length="206" mass="24344">MDPSFYEILGVPVTASTDDIRHAYKQKALETHPDKLDPSAGEEEKKEAEKKFHLVYESFETLSDPLKRRAYDFRMGFTRTPFSRRSTSELSSELSELSQNVERVMKERAAWARRQEELYRKRLEEIRERIRRSREQTETASASTEQQPEKEEEIPVVEQFVFDGIFINLDCKLKPHDEWERRKKLVEQRRAQRLSGNAFCQEAVVS</sequence>
<dbReference type="Gene3D" id="1.10.287.110">
    <property type="entry name" value="DnaJ domain"/>
    <property type="match status" value="1"/>
</dbReference>
<gene>
    <name evidence="3" type="ORF">D9758_006066</name>
</gene>
<feature type="region of interest" description="Disordered" evidence="1">
    <location>
        <begin position="131"/>
        <end position="152"/>
    </location>
</feature>
<dbReference type="Proteomes" id="UP000559256">
    <property type="component" value="Unassembled WGS sequence"/>
</dbReference>
<dbReference type="OrthoDB" id="442087at2759"/>
<dbReference type="SMART" id="SM00271">
    <property type="entry name" value="DnaJ"/>
    <property type="match status" value="1"/>
</dbReference>
<evidence type="ECO:0000256" key="1">
    <source>
        <dbReference type="SAM" id="MobiDB-lite"/>
    </source>
</evidence>
<dbReference type="InterPro" id="IPR053232">
    <property type="entry name" value="DnaJ_C/III_chloroplastic"/>
</dbReference>
<organism evidence="3 4">
    <name type="scientific">Tetrapyrgos nigripes</name>
    <dbReference type="NCBI Taxonomy" id="182062"/>
    <lineage>
        <taxon>Eukaryota</taxon>
        <taxon>Fungi</taxon>
        <taxon>Dikarya</taxon>
        <taxon>Basidiomycota</taxon>
        <taxon>Agaricomycotina</taxon>
        <taxon>Agaricomycetes</taxon>
        <taxon>Agaricomycetidae</taxon>
        <taxon>Agaricales</taxon>
        <taxon>Marasmiineae</taxon>
        <taxon>Marasmiaceae</taxon>
        <taxon>Tetrapyrgos</taxon>
    </lineage>
</organism>
<keyword evidence="4" id="KW-1185">Reference proteome</keyword>
<reference evidence="3 4" key="1">
    <citation type="journal article" date="2020" name="ISME J.">
        <title>Uncovering the hidden diversity of litter-decomposition mechanisms in mushroom-forming fungi.</title>
        <authorList>
            <person name="Floudas D."/>
            <person name="Bentzer J."/>
            <person name="Ahren D."/>
            <person name="Johansson T."/>
            <person name="Persson P."/>
            <person name="Tunlid A."/>
        </authorList>
    </citation>
    <scope>NUCLEOTIDE SEQUENCE [LARGE SCALE GENOMIC DNA]</scope>
    <source>
        <strain evidence="3 4">CBS 291.85</strain>
    </source>
</reference>
<evidence type="ECO:0000259" key="2">
    <source>
        <dbReference type="PROSITE" id="PS50076"/>
    </source>
</evidence>
<dbReference type="PANTHER" id="PTHR45090">
    <property type="entry name" value="CHAPERONE PROTEIN DNAJ 20 CHLOROPLASTIC"/>
    <property type="match status" value="1"/>
</dbReference>
<dbReference type="SUPFAM" id="SSF46565">
    <property type="entry name" value="Chaperone J-domain"/>
    <property type="match status" value="1"/>
</dbReference>